<organism evidence="2 3">
    <name type="scientific">Fibrobacter succinogenes (strain ATCC 19169 / S85)</name>
    <dbReference type="NCBI Taxonomy" id="59374"/>
    <lineage>
        <taxon>Bacteria</taxon>
        <taxon>Pseudomonadati</taxon>
        <taxon>Fibrobacterota</taxon>
        <taxon>Fibrobacteria</taxon>
        <taxon>Fibrobacterales</taxon>
        <taxon>Fibrobacteraceae</taxon>
        <taxon>Fibrobacter</taxon>
    </lineage>
</organism>
<dbReference type="Proteomes" id="UP000001497">
    <property type="component" value="Chromosome"/>
</dbReference>
<dbReference type="SUPFAM" id="SSF49899">
    <property type="entry name" value="Concanavalin A-like lectins/glucanases"/>
    <property type="match status" value="1"/>
</dbReference>
<dbReference type="EMBL" id="CP001792">
    <property type="protein sequence ID" value="ACX75595.1"/>
    <property type="molecule type" value="Genomic_DNA"/>
</dbReference>
<feature type="signal peptide" evidence="1">
    <location>
        <begin position="1"/>
        <end position="29"/>
    </location>
</feature>
<evidence type="ECO:0000313" key="2">
    <source>
        <dbReference type="EMBL" id="ACX75595.1"/>
    </source>
</evidence>
<keyword evidence="3" id="KW-1185">Reference proteome</keyword>
<dbReference type="InterPro" id="IPR013320">
    <property type="entry name" value="ConA-like_dom_sf"/>
</dbReference>
<dbReference type="Pfam" id="PF13385">
    <property type="entry name" value="Laminin_G_3"/>
    <property type="match status" value="1"/>
</dbReference>
<evidence type="ECO:0008006" key="4">
    <source>
        <dbReference type="Google" id="ProtNLM"/>
    </source>
</evidence>
<feature type="chain" id="PRO_5047439105" description="Concanavalin A-like lectin/glucanases superfamily protein" evidence="1">
    <location>
        <begin position="30"/>
        <end position="465"/>
    </location>
</feature>
<gene>
    <name evidence="2" type="ordered locus">Fisuc_2008</name>
</gene>
<dbReference type="PROSITE" id="PS51257">
    <property type="entry name" value="PROKAR_LIPOPROTEIN"/>
    <property type="match status" value="1"/>
</dbReference>
<keyword evidence="1" id="KW-0732">Signal</keyword>
<protein>
    <recommendedName>
        <fullName evidence="4">Concanavalin A-like lectin/glucanases superfamily protein</fullName>
    </recommendedName>
</protein>
<proteinExistence type="predicted"/>
<reference evidence="2" key="1">
    <citation type="submission" date="2009-10" db="EMBL/GenBank/DDBJ databases">
        <title>Complete sequence of Fibrobacter succinogenes subsp. succinogenes S85.</title>
        <authorList>
            <consortium name="US DOE Joint Genome Institute"/>
            <person name="Lucas S."/>
            <person name="Copeland A."/>
            <person name="Lapidus A."/>
            <person name="Glavina del Rio T."/>
            <person name="Tice H."/>
            <person name="Bruce D."/>
            <person name="Goodwin L."/>
            <person name="Pitluck S."/>
            <person name="Chertkov O."/>
            <person name="Detter J.C."/>
            <person name="Han C."/>
            <person name="Tapia R."/>
            <person name="Larimer F."/>
            <person name="Land M."/>
            <person name="Hauser L."/>
            <person name="Kyrpides N."/>
            <person name="Mikhailova N."/>
            <person name="Weimer P.J."/>
            <person name="Stevenson D.M."/>
            <person name="Boyum J."/>
            <person name="Brumm P.I."/>
            <person name="Mead D."/>
        </authorList>
    </citation>
    <scope>NUCLEOTIDE SEQUENCE [LARGE SCALE GENOMIC DNA]</scope>
    <source>
        <strain evidence="2">S85</strain>
    </source>
</reference>
<evidence type="ECO:0000256" key="1">
    <source>
        <dbReference type="SAM" id="SignalP"/>
    </source>
</evidence>
<dbReference type="Gene3D" id="2.60.120.200">
    <property type="match status" value="1"/>
</dbReference>
<dbReference type="RefSeq" id="WP_015732175.1">
    <property type="nucleotide sequence ID" value="NC_013410.1"/>
</dbReference>
<accession>A0ABN3YX89</accession>
<name>A0ABN3YX89_FIBSS</name>
<sequence length="465" mass="51040">MKNRQVYLKLSRNCVACVMSLAFSLSFQACSDSDDVAGGVTDIGNSIADLSDTLRYSGVVQDLQGRAVPAARVVAYLDNSKEIVDSLETVADSTGFFKLGPIPRISAKGSPRFYAESKGLSGLRGDGLSDVRLDTICIAAHKTLSGKIADATSGYVRIPGTHLRSLISEDGSFAFDSIPAGYRMDLVYMQNDSAIAQFEFTALESKDSLKLPELSVNGEWLTSGDMPVIAEYYSFHYYLPYDYPENLPNGYGDPEIEVYLGMNRDINVLNHDSSVAENVNYVDGLSGKAVLLEPGQFIDLDTLNPTGGDFTLSLWTKWNGPNGEHQVLFCQRAYWSDSTSRFQWHYEVKSGTFAVMKGMPDYPGAVYFGDSTSVPVGEWAFLVLVSKNHMVSMYVNGKAVAIAGSDGTEFAGEFVPNELKRSVPFRIGGDEIGTETWNGVIDEVRVESIARSPEWIEVMYERLKP</sequence>
<evidence type="ECO:0000313" key="3">
    <source>
        <dbReference type="Proteomes" id="UP000001497"/>
    </source>
</evidence>